<feature type="chain" id="PRO_5044237591" description="Ig-like domain-containing protein" evidence="5">
    <location>
        <begin position="21"/>
        <end position="402"/>
    </location>
</feature>
<name>A0AAZ1XD18_OREAU</name>
<gene>
    <name evidence="7" type="primary">LOC116324704</name>
</gene>
<proteinExistence type="predicted"/>
<feature type="signal peptide" evidence="5">
    <location>
        <begin position="1"/>
        <end position="20"/>
    </location>
</feature>
<dbReference type="Ensembl" id="ENSOABT00000083600.1">
    <property type="protein sequence ID" value="ENSOABP00000065519.1"/>
    <property type="gene ID" value="ENSOABG00000009803.2"/>
</dbReference>
<evidence type="ECO:0000259" key="6">
    <source>
        <dbReference type="PROSITE" id="PS50835"/>
    </source>
</evidence>
<evidence type="ECO:0000256" key="5">
    <source>
        <dbReference type="SAM" id="SignalP"/>
    </source>
</evidence>
<accession>A0AAZ1XD18</accession>
<dbReference type="Proteomes" id="UP000472276">
    <property type="component" value="Unassembled WGS sequence"/>
</dbReference>
<evidence type="ECO:0000313" key="7">
    <source>
        <dbReference type="Ensembl" id="ENSOABP00000065519.1"/>
    </source>
</evidence>
<dbReference type="InterPro" id="IPR003599">
    <property type="entry name" value="Ig_sub"/>
</dbReference>
<evidence type="ECO:0000256" key="1">
    <source>
        <dbReference type="ARBA" id="ARBA00004370"/>
    </source>
</evidence>
<dbReference type="PANTHER" id="PTHR24100">
    <property type="entry name" value="BUTYROPHILIN"/>
    <property type="match status" value="1"/>
</dbReference>
<keyword evidence="2 4" id="KW-0472">Membrane</keyword>
<dbReference type="SMART" id="SM00406">
    <property type="entry name" value="IGv"/>
    <property type="match status" value="3"/>
</dbReference>
<evidence type="ECO:0000256" key="4">
    <source>
        <dbReference type="SAM" id="Phobius"/>
    </source>
</evidence>
<dbReference type="InterPro" id="IPR003598">
    <property type="entry name" value="Ig_sub2"/>
</dbReference>
<feature type="domain" description="Ig-like" evidence="6">
    <location>
        <begin position="131"/>
        <end position="222"/>
    </location>
</feature>
<dbReference type="GO" id="GO:0005102">
    <property type="term" value="F:signaling receptor binding"/>
    <property type="evidence" value="ECO:0007669"/>
    <property type="project" value="TreeGrafter"/>
</dbReference>
<dbReference type="InterPro" id="IPR050504">
    <property type="entry name" value="IgSF_BTN/MOG"/>
</dbReference>
<feature type="transmembrane region" description="Helical" evidence="4">
    <location>
        <begin position="366"/>
        <end position="389"/>
    </location>
</feature>
<dbReference type="InterPro" id="IPR036179">
    <property type="entry name" value="Ig-like_dom_sf"/>
</dbReference>
<dbReference type="Pfam" id="PF07686">
    <property type="entry name" value="V-set"/>
    <property type="match status" value="3"/>
</dbReference>
<protein>
    <recommendedName>
        <fullName evidence="6">Ig-like domain-containing protein</fullName>
    </recommendedName>
</protein>
<reference evidence="7" key="3">
    <citation type="submission" date="2025-09" db="UniProtKB">
        <authorList>
            <consortium name="Ensembl"/>
        </authorList>
    </citation>
    <scope>IDENTIFICATION</scope>
</reference>
<dbReference type="InterPro" id="IPR013783">
    <property type="entry name" value="Ig-like_fold"/>
</dbReference>
<reference evidence="7" key="2">
    <citation type="submission" date="2025-08" db="UniProtKB">
        <authorList>
            <consortium name="Ensembl"/>
        </authorList>
    </citation>
    <scope>IDENTIFICATION</scope>
</reference>
<evidence type="ECO:0000256" key="3">
    <source>
        <dbReference type="ARBA" id="ARBA00023319"/>
    </source>
</evidence>
<keyword evidence="8" id="KW-1185">Reference proteome</keyword>
<keyword evidence="3" id="KW-0393">Immunoglobulin domain</keyword>
<dbReference type="InterPro" id="IPR013106">
    <property type="entry name" value="Ig_V-set"/>
</dbReference>
<organism evidence="7 8">
    <name type="scientific">Oreochromis aureus</name>
    <name type="common">Israeli tilapia</name>
    <name type="synonym">Chromis aureus</name>
    <dbReference type="NCBI Taxonomy" id="47969"/>
    <lineage>
        <taxon>Eukaryota</taxon>
        <taxon>Metazoa</taxon>
        <taxon>Chordata</taxon>
        <taxon>Craniata</taxon>
        <taxon>Vertebrata</taxon>
        <taxon>Euteleostomi</taxon>
        <taxon>Actinopterygii</taxon>
        <taxon>Neopterygii</taxon>
        <taxon>Teleostei</taxon>
        <taxon>Neoteleostei</taxon>
        <taxon>Acanthomorphata</taxon>
        <taxon>Ovalentaria</taxon>
        <taxon>Cichlomorphae</taxon>
        <taxon>Cichliformes</taxon>
        <taxon>Cichlidae</taxon>
        <taxon>African cichlids</taxon>
        <taxon>Pseudocrenilabrinae</taxon>
        <taxon>Oreochromini</taxon>
        <taxon>Oreochromis</taxon>
    </lineage>
</organism>
<comment type="subcellular location">
    <subcellularLocation>
        <location evidence="1">Membrane</location>
    </subcellularLocation>
</comment>
<dbReference type="GO" id="GO:0050852">
    <property type="term" value="P:T cell receptor signaling pathway"/>
    <property type="evidence" value="ECO:0007669"/>
    <property type="project" value="TreeGrafter"/>
</dbReference>
<evidence type="ECO:0000256" key="2">
    <source>
        <dbReference type="ARBA" id="ARBA00023136"/>
    </source>
</evidence>
<dbReference type="SMART" id="SM00408">
    <property type="entry name" value="IGc2"/>
    <property type="match status" value="3"/>
</dbReference>
<evidence type="ECO:0000313" key="8">
    <source>
        <dbReference type="Proteomes" id="UP000472276"/>
    </source>
</evidence>
<dbReference type="PANTHER" id="PTHR24100:SF151">
    <property type="entry name" value="ICOS LIGAND"/>
    <property type="match status" value="1"/>
</dbReference>
<keyword evidence="4" id="KW-0812">Transmembrane</keyword>
<keyword evidence="5" id="KW-0732">Signal</keyword>
<dbReference type="SMART" id="SM00409">
    <property type="entry name" value="IG"/>
    <property type="match status" value="3"/>
</dbReference>
<dbReference type="SUPFAM" id="SSF48726">
    <property type="entry name" value="Immunoglobulin"/>
    <property type="match status" value="3"/>
</dbReference>
<sequence length="402" mass="45458">MSAVTASLCSTLMFVLFVSADQKTITAVPGEDVILPCRALNKIIALRWSRADLGDEYVLLYRNGRFVPDDQHPSFKNRVDLQDRQMKDGDVSLILKDVTINDAGTYGCRAVMQEIFSWWLIRTIYLHVVPPDQKNITAESGQDVTLTCRAPNNKFIGVEWSRADLGDEYVLLYRNGRFDPGNQHPSFKNRVDLQDRHMKDGDVSLILKDVTINDAGTYECRVVQGQGLEIISSIYLHVVPPEQKTITAESGQDVTLTCRVPQGKPIRAVKWSRADLGDNDVLFYRDEQLDPDDQHPSFMYRVDLQDRQMKDGDVSLILKDVTINDAGTYECIVFMAETHSWKYINTTYLHVVPPGQPGGHRVDGSVGLLIGLNVFAVFLVAVVIVFVIYRKYERENGDFNSY</sequence>
<dbReference type="InterPro" id="IPR007110">
    <property type="entry name" value="Ig-like_dom"/>
</dbReference>
<dbReference type="Gene3D" id="2.60.40.10">
    <property type="entry name" value="Immunoglobulins"/>
    <property type="match status" value="3"/>
</dbReference>
<reference evidence="8" key="1">
    <citation type="submission" date="2020-03" db="EMBL/GenBank/DDBJ databases">
        <title>Evolution of repeat sequences and sex chromosomes of tilapia species revealed by chromosome-level genomes.</title>
        <authorList>
            <person name="Xu L."/>
            <person name="Tao W."/>
            <person name="Wang D."/>
            <person name="Zhou Q."/>
        </authorList>
    </citation>
    <scope>NUCLEOTIDE SEQUENCE [LARGE SCALE GENOMIC DNA]</scope>
    <source>
        <strain evidence="8">Israel</strain>
    </source>
</reference>
<feature type="domain" description="Ig-like" evidence="6">
    <location>
        <begin position="30"/>
        <end position="110"/>
    </location>
</feature>
<feature type="domain" description="Ig-like" evidence="6">
    <location>
        <begin position="241"/>
        <end position="333"/>
    </location>
</feature>
<dbReference type="AlphaFoldDB" id="A0AAZ1XD18"/>
<keyword evidence="4" id="KW-1133">Transmembrane helix</keyword>
<dbReference type="GO" id="GO:0001817">
    <property type="term" value="P:regulation of cytokine production"/>
    <property type="evidence" value="ECO:0007669"/>
    <property type="project" value="TreeGrafter"/>
</dbReference>
<dbReference type="GO" id="GO:0009897">
    <property type="term" value="C:external side of plasma membrane"/>
    <property type="evidence" value="ECO:0007669"/>
    <property type="project" value="TreeGrafter"/>
</dbReference>
<dbReference type="PROSITE" id="PS50835">
    <property type="entry name" value="IG_LIKE"/>
    <property type="match status" value="3"/>
</dbReference>